<dbReference type="Gene3D" id="3.30.70.270">
    <property type="match status" value="1"/>
</dbReference>
<protein>
    <submittedName>
        <fullName evidence="1">Ty3-gypsy retrotransposon protein</fullName>
    </submittedName>
</protein>
<dbReference type="SUPFAM" id="SSF56672">
    <property type="entry name" value="DNA/RNA polymerases"/>
    <property type="match status" value="1"/>
</dbReference>
<dbReference type="InterPro" id="IPR043502">
    <property type="entry name" value="DNA/RNA_pol_sf"/>
</dbReference>
<dbReference type="InterPro" id="IPR043128">
    <property type="entry name" value="Rev_trsase/Diguanyl_cyclase"/>
</dbReference>
<reference evidence="1 2" key="1">
    <citation type="submission" date="2019-08" db="EMBL/GenBank/DDBJ databases">
        <title>Draft genome sequences of two oriental melons (Cucumis melo L. var makuwa).</title>
        <authorList>
            <person name="Kwon S.-Y."/>
        </authorList>
    </citation>
    <scope>NUCLEOTIDE SEQUENCE [LARGE SCALE GENOMIC DNA]</scope>
    <source>
        <strain evidence="2">cv. Chang Bougi</strain>
        <tissue evidence="1">Leaf</tissue>
    </source>
</reference>
<dbReference type="InterPro" id="IPR053134">
    <property type="entry name" value="RNA-dir_DNA_polymerase"/>
</dbReference>
<proteinExistence type="predicted"/>
<dbReference type="PANTHER" id="PTHR24559">
    <property type="entry name" value="TRANSPOSON TY3-I GAG-POL POLYPROTEIN"/>
    <property type="match status" value="1"/>
</dbReference>
<gene>
    <name evidence="1" type="ORF">E5676_scaffold749G00250</name>
</gene>
<sequence>MTVEQYDAEFDMLSRFALDVVRDEATKTEKFVRGLRLDLHGFVRLFRPTTHTNALRLEVDMSLHEKANLSKTAGRWSTPRQKRKAELQPTIAPQRNLRSGGHTTDFFPQKLLEITSNQTPTFQQGRVFTTTRQEVEQVGTVVTGIDCSRKEIVFNRPSAASFKFKGAGTVVLPKVISAMKASKLLSQGTWSILASVVDTREPKVSLSSEPVVREYHNVFPNELPGLPPPREINFAIELEANTAQYLELLIKWPQELNKVTVKNYYPLSKIDDLFDQLQGATVFSKIDLRSGYH</sequence>
<name>A0A5D3DWB0_CUCMM</name>
<comment type="caution">
    <text evidence="1">The sequence shown here is derived from an EMBL/GenBank/DDBJ whole genome shotgun (WGS) entry which is preliminary data.</text>
</comment>
<accession>A0A5D3DWB0</accession>
<dbReference type="Proteomes" id="UP000321947">
    <property type="component" value="Unassembled WGS sequence"/>
</dbReference>
<dbReference type="AlphaFoldDB" id="A0A5D3DWB0"/>
<evidence type="ECO:0000313" key="1">
    <source>
        <dbReference type="EMBL" id="TYK27802.1"/>
    </source>
</evidence>
<dbReference type="PANTHER" id="PTHR24559:SF444">
    <property type="entry name" value="REVERSE TRANSCRIPTASE DOMAIN-CONTAINING PROTEIN"/>
    <property type="match status" value="1"/>
</dbReference>
<dbReference type="EMBL" id="SSTD01002485">
    <property type="protein sequence ID" value="TYK27802.1"/>
    <property type="molecule type" value="Genomic_DNA"/>
</dbReference>
<organism evidence="1 2">
    <name type="scientific">Cucumis melo var. makuwa</name>
    <name type="common">Oriental melon</name>
    <dbReference type="NCBI Taxonomy" id="1194695"/>
    <lineage>
        <taxon>Eukaryota</taxon>
        <taxon>Viridiplantae</taxon>
        <taxon>Streptophyta</taxon>
        <taxon>Embryophyta</taxon>
        <taxon>Tracheophyta</taxon>
        <taxon>Spermatophyta</taxon>
        <taxon>Magnoliopsida</taxon>
        <taxon>eudicotyledons</taxon>
        <taxon>Gunneridae</taxon>
        <taxon>Pentapetalae</taxon>
        <taxon>rosids</taxon>
        <taxon>fabids</taxon>
        <taxon>Cucurbitales</taxon>
        <taxon>Cucurbitaceae</taxon>
        <taxon>Benincaseae</taxon>
        <taxon>Cucumis</taxon>
    </lineage>
</organism>
<evidence type="ECO:0000313" key="2">
    <source>
        <dbReference type="Proteomes" id="UP000321947"/>
    </source>
</evidence>